<evidence type="ECO:0000256" key="2">
    <source>
        <dbReference type="ARBA" id="ARBA00022679"/>
    </source>
</evidence>
<feature type="binding site" evidence="5">
    <location>
        <position position="160"/>
    </location>
    <ligand>
        <name>S-adenosyl-L-methionine</name>
        <dbReference type="ChEBI" id="CHEBI:59789"/>
    </ligand>
</feature>
<dbReference type="GO" id="GO:0102559">
    <property type="term" value="F:peptide chain release factor N(5)-glutamine methyltransferase activity"/>
    <property type="evidence" value="ECO:0007669"/>
    <property type="project" value="UniProtKB-EC"/>
</dbReference>
<dbReference type="Gene3D" id="3.40.50.150">
    <property type="entry name" value="Vaccinia Virus protein VP39"/>
    <property type="match status" value="1"/>
</dbReference>
<dbReference type="InterPro" id="IPR002052">
    <property type="entry name" value="DNA_methylase_N6_adenine_CS"/>
</dbReference>
<dbReference type="PROSITE" id="PS00092">
    <property type="entry name" value="N6_MTASE"/>
    <property type="match status" value="1"/>
</dbReference>
<dbReference type="SUPFAM" id="SSF53335">
    <property type="entry name" value="S-adenosyl-L-methionine-dependent methyltransferases"/>
    <property type="match status" value="1"/>
</dbReference>
<dbReference type="InterPro" id="IPR019874">
    <property type="entry name" value="RF_methyltr_PrmC"/>
</dbReference>
<dbReference type="InterPro" id="IPR029063">
    <property type="entry name" value="SAM-dependent_MTases_sf"/>
</dbReference>
<dbReference type="InterPro" id="IPR004556">
    <property type="entry name" value="HemK-like"/>
</dbReference>
<evidence type="ECO:0000256" key="5">
    <source>
        <dbReference type="HAMAP-Rule" id="MF_02126"/>
    </source>
</evidence>
<dbReference type="PANTHER" id="PTHR18895:SF74">
    <property type="entry name" value="MTRF1L RELEASE FACTOR GLUTAMINE METHYLTRANSFERASE"/>
    <property type="match status" value="1"/>
</dbReference>
<name>A0A4R3K1T2_9FIRM</name>
<comment type="catalytic activity">
    <reaction evidence="4 5">
        <text>L-glutaminyl-[peptide chain release factor] + S-adenosyl-L-methionine = N(5)-methyl-L-glutaminyl-[peptide chain release factor] + S-adenosyl-L-homocysteine + H(+)</text>
        <dbReference type="Rhea" id="RHEA:42896"/>
        <dbReference type="Rhea" id="RHEA-COMP:10271"/>
        <dbReference type="Rhea" id="RHEA-COMP:10272"/>
        <dbReference type="ChEBI" id="CHEBI:15378"/>
        <dbReference type="ChEBI" id="CHEBI:30011"/>
        <dbReference type="ChEBI" id="CHEBI:57856"/>
        <dbReference type="ChEBI" id="CHEBI:59789"/>
        <dbReference type="ChEBI" id="CHEBI:61891"/>
        <dbReference type="EC" id="2.1.1.297"/>
    </reaction>
</comment>
<evidence type="ECO:0000256" key="3">
    <source>
        <dbReference type="ARBA" id="ARBA00022691"/>
    </source>
</evidence>
<accession>A0A4R3K1T2</accession>
<comment type="caution">
    <text evidence="8">The sequence shown here is derived from an EMBL/GenBank/DDBJ whole genome shotgun (WGS) entry which is preliminary data.</text>
</comment>
<keyword evidence="2 5" id="KW-0808">Transferase</keyword>
<comment type="caution">
    <text evidence="5">Lacks conserved residue(s) required for the propagation of feature annotation.</text>
</comment>
<dbReference type="Gene3D" id="1.10.8.10">
    <property type="entry name" value="DNA helicase RuvA subunit, C-terminal domain"/>
    <property type="match status" value="1"/>
</dbReference>
<dbReference type="GO" id="GO:0003676">
    <property type="term" value="F:nucleic acid binding"/>
    <property type="evidence" value="ECO:0007669"/>
    <property type="project" value="InterPro"/>
</dbReference>
<proteinExistence type="inferred from homology"/>
<dbReference type="Pfam" id="PF05175">
    <property type="entry name" value="MTS"/>
    <property type="match status" value="1"/>
</dbReference>
<protein>
    <recommendedName>
        <fullName evidence="5">Release factor glutamine methyltransferase</fullName>
        <shortName evidence="5">RF MTase</shortName>
        <ecNumber evidence="5">2.1.1.297</ecNumber>
    </recommendedName>
    <alternativeName>
        <fullName evidence="5">N5-glutamine methyltransferase PrmC</fullName>
    </alternativeName>
    <alternativeName>
        <fullName evidence="5">Protein-(glutamine-N5) MTase PrmC</fullName>
    </alternativeName>
    <alternativeName>
        <fullName evidence="5">Protein-glutamine N-methyltransferase PrmC</fullName>
    </alternativeName>
</protein>
<evidence type="ECO:0000313" key="8">
    <source>
        <dbReference type="EMBL" id="TCS75783.1"/>
    </source>
</evidence>
<dbReference type="NCBIfam" id="TIGR00536">
    <property type="entry name" value="hemK_fam"/>
    <property type="match status" value="1"/>
</dbReference>
<evidence type="ECO:0000259" key="6">
    <source>
        <dbReference type="Pfam" id="PF05175"/>
    </source>
</evidence>
<feature type="domain" description="Release factor glutamine methyltransferase N-terminal" evidence="7">
    <location>
        <begin position="5"/>
        <end position="75"/>
    </location>
</feature>
<comment type="similarity">
    <text evidence="5">Belongs to the protein N5-glutamine methyltransferase family. PrmC subfamily.</text>
</comment>
<dbReference type="PANTHER" id="PTHR18895">
    <property type="entry name" value="HEMK METHYLTRANSFERASE"/>
    <property type="match status" value="1"/>
</dbReference>
<keyword evidence="9" id="KW-1185">Reference proteome</keyword>
<gene>
    <name evidence="5" type="primary">prmC</name>
    <name evidence="8" type="ORF">EDD59_12721</name>
</gene>
<evidence type="ECO:0000313" key="9">
    <source>
        <dbReference type="Proteomes" id="UP000295726"/>
    </source>
</evidence>
<dbReference type="InterPro" id="IPR007848">
    <property type="entry name" value="Small_mtfrase_dom"/>
</dbReference>
<organism evidence="8 9">
    <name type="scientific">Muricomes intestini</name>
    <dbReference type="NCBI Taxonomy" id="1796634"/>
    <lineage>
        <taxon>Bacteria</taxon>
        <taxon>Bacillati</taxon>
        <taxon>Bacillota</taxon>
        <taxon>Clostridia</taxon>
        <taxon>Lachnospirales</taxon>
        <taxon>Lachnospiraceae</taxon>
        <taxon>Muricomes</taxon>
    </lineage>
</organism>
<dbReference type="RefSeq" id="WP_132383164.1">
    <property type="nucleotide sequence ID" value="NZ_SLZZ01000027.1"/>
</dbReference>
<reference evidence="8 9" key="1">
    <citation type="submission" date="2019-03" db="EMBL/GenBank/DDBJ databases">
        <title>Genomic Encyclopedia of Type Strains, Phase IV (KMG-IV): sequencing the most valuable type-strain genomes for metagenomic binning, comparative biology and taxonomic classification.</title>
        <authorList>
            <person name="Goeker M."/>
        </authorList>
    </citation>
    <scope>NUCLEOTIDE SEQUENCE [LARGE SCALE GENOMIC DNA]</scope>
    <source>
        <strain evidence="8 9">DSM 29489</strain>
    </source>
</reference>
<comment type="function">
    <text evidence="5">Methylates the class 1 translation termination release factors RF1/PrfA and RF2/PrfB on the glutamine residue of the universally conserved GGQ motif.</text>
</comment>
<feature type="binding site" evidence="5">
    <location>
        <begin position="201"/>
        <end position="204"/>
    </location>
    <ligand>
        <name>substrate</name>
    </ligand>
</feature>
<dbReference type="CDD" id="cd02440">
    <property type="entry name" value="AdoMet_MTases"/>
    <property type="match status" value="1"/>
</dbReference>
<feature type="domain" description="Methyltransferase small" evidence="6">
    <location>
        <begin position="127"/>
        <end position="206"/>
    </location>
</feature>
<feature type="binding site" evidence="5">
    <location>
        <position position="201"/>
    </location>
    <ligand>
        <name>S-adenosyl-L-methionine</name>
        <dbReference type="ChEBI" id="CHEBI:59789"/>
    </ligand>
</feature>
<sequence length="296" mass="33345">MTLQEARHRGSRILQNSGILEADLDAQLLLEHVTKVSLAMYYAMPEKAMTPEEEKKYFAYIDKRARHIPLQHITGTQEFMGLKFQVNEDVLIPRQDTEVLVEEALKLVEISVKKKQGNVPTDKGMFRMLDMCTGSGCILLSILHYAGRFTEVQLEGTGVDISEKALAVASANADTLHVPAEFFFSDLFERVTGHYQMIVSNPPYIRTDVIETLQKEVRWHDPVLALDGKGDGLYFYRKIIEASGRYLTKGGYLLFEIGADQGESVAALMWHLGYRDVAVKKDLAGLDRVVIGVYDK</sequence>
<evidence type="ECO:0000256" key="4">
    <source>
        <dbReference type="ARBA" id="ARBA00048391"/>
    </source>
</evidence>
<dbReference type="EMBL" id="SLZZ01000027">
    <property type="protein sequence ID" value="TCS75783.1"/>
    <property type="molecule type" value="Genomic_DNA"/>
</dbReference>
<dbReference type="Proteomes" id="UP000295726">
    <property type="component" value="Unassembled WGS sequence"/>
</dbReference>
<dbReference type="EC" id="2.1.1.297" evidence="5"/>
<keyword evidence="3 5" id="KW-0949">S-adenosyl-L-methionine</keyword>
<evidence type="ECO:0000259" key="7">
    <source>
        <dbReference type="Pfam" id="PF17827"/>
    </source>
</evidence>
<dbReference type="InterPro" id="IPR040758">
    <property type="entry name" value="PrmC_N"/>
</dbReference>
<dbReference type="InterPro" id="IPR050320">
    <property type="entry name" value="N5-glutamine_MTase"/>
</dbReference>
<dbReference type="AlphaFoldDB" id="A0A4R3K1T2"/>
<dbReference type="HAMAP" id="MF_02126">
    <property type="entry name" value="RF_methyltr_PrmC"/>
    <property type="match status" value="1"/>
</dbReference>
<dbReference type="OrthoDB" id="9800643at2"/>
<dbReference type="GO" id="GO:0032259">
    <property type="term" value="P:methylation"/>
    <property type="evidence" value="ECO:0007669"/>
    <property type="project" value="UniProtKB-KW"/>
</dbReference>
<dbReference type="NCBIfam" id="TIGR03534">
    <property type="entry name" value="RF_mod_PrmC"/>
    <property type="match status" value="1"/>
</dbReference>
<keyword evidence="1 5" id="KW-0489">Methyltransferase</keyword>
<evidence type="ECO:0000256" key="1">
    <source>
        <dbReference type="ARBA" id="ARBA00022603"/>
    </source>
</evidence>
<dbReference type="Pfam" id="PF17827">
    <property type="entry name" value="PrmC_N"/>
    <property type="match status" value="1"/>
</dbReference>